<keyword evidence="1" id="KW-0472">Membrane</keyword>
<evidence type="ECO:0000256" key="1">
    <source>
        <dbReference type="SAM" id="Phobius"/>
    </source>
</evidence>
<evidence type="ECO:0008006" key="4">
    <source>
        <dbReference type="Google" id="ProtNLM"/>
    </source>
</evidence>
<feature type="transmembrane region" description="Helical" evidence="1">
    <location>
        <begin position="168"/>
        <end position="189"/>
    </location>
</feature>
<dbReference type="AlphaFoldDB" id="A0A832ZVK6"/>
<evidence type="ECO:0000313" key="2">
    <source>
        <dbReference type="EMBL" id="HIQ29651.1"/>
    </source>
</evidence>
<name>A0A832ZVK6_CALS0</name>
<keyword evidence="1" id="KW-1133">Transmembrane helix</keyword>
<gene>
    <name evidence="2" type="ORF">EYH45_03705</name>
</gene>
<accession>A0A832ZVK6</accession>
<dbReference type="Proteomes" id="UP000608579">
    <property type="component" value="Unassembled WGS sequence"/>
</dbReference>
<protein>
    <recommendedName>
        <fullName evidence="4">YtkA-like domain-containing protein</fullName>
    </recommendedName>
</protein>
<dbReference type="EMBL" id="DQVM01000071">
    <property type="protein sequence ID" value="HIQ29651.1"/>
    <property type="molecule type" value="Genomic_DNA"/>
</dbReference>
<organism evidence="2 3">
    <name type="scientific">Caldiarchaeum subterraneum</name>
    <dbReference type="NCBI Taxonomy" id="311458"/>
    <lineage>
        <taxon>Archaea</taxon>
        <taxon>Nitrososphaerota</taxon>
        <taxon>Candidatus Caldarchaeales</taxon>
        <taxon>Candidatus Caldarchaeaceae</taxon>
        <taxon>Candidatus Caldarchaeum</taxon>
    </lineage>
</organism>
<feature type="transmembrane region" description="Helical" evidence="1">
    <location>
        <begin position="25"/>
        <end position="45"/>
    </location>
</feature>
<comment type="caution">
    <text evidence="2">The sequence shown here is derived from an EMBL/GenBank/DDBJ whole genome shotgun (WGS) entry which is preliminary data.</text>
</comment>
<reference evidence="2" key="1">
    <citation type="journal article" date="2020" name="ISME J.">
        <title>Gammaproteobacteria mediating utilization of methyl-, sulfur- and petroleum organic compounds in deep ocean hydrothermal plumes.</title>
        <authorList>
            <person name="Zhou Z."/>
            <person name="Liu Y."/>
            <person name="Pan J."/>
            <person name="Cron B.R."/>
            <person name="Toner B.M."/>
            <person name="Anantharaman K."/>
            <person name="Breier J.A."/>
            <person name="Dick G.J."/>
            <person name="Li M."/>
        </authorList>
    </citation>
    <scope>NUCLEOTIDE SEQUENCE</scope>
    <source>
        <strain evidence="2">SZUA-1515</strain>
    </source>
</reference>
<proteinExistence type="predicted"/>
<keyword evidence="1" id="KW-0812">Transmembrane</keyword>
<sequence>MITLLDSATYVVTVMMLRSLGWRHYLILAALPSLALGLLTAGSVIQDYLAYRQSTCIAQVYGDYRVQVFATPAAPAPGEEVELTAVVKTLNNMIPRESIRVVLSIRGEGDVIPLASETKESRNGIFTFYHRFEEGGDYVLSFLIVGKSGVVNVEAPLTVGEPLPFENYIIPAVFLSVPIIIMLPLAYILKRRKPG</sequence>
<evidence type="ECO:0000313" key="3">
    <source>
        <dbReference type="Proteomes" id="UP000608579"/>
    </source>
</evidence>